<evidence type="ECO:0000256" key="1">
    <source>
        <dbReference type="ARBA" id="ARBA00023002"/>
    </source>
</evidence>
<dbReference type="InterPro" id="IPR012349">
    <property type="entry name" value="Split_barrel_FMN-bd"/>
</dbReference>
<dbReference type="PANTHER" id="PTHR35176:SF2">
    <property type="entry name" value="F420H(2)-DEPENDENT REDUCTASE RV1155"/>
    <property type="match status" value="1"/>
</dbReference>
<dbReference type="InterPro" id="IPR019967">
    <property type="entry name" value="F420-dep_enz_PPOX_Rv0121"/>
</dbReference>
<sequence length="137" mass="15180">MDGEQARARFADARVARLATVDAQGRPHVVPLVFAVDGDRVVSAVDHKPKRSNDLRRLANIAANPAVALLVDHYADDWTTLWWVRADGRARVLAPDDVEAGDALDRLASRYPQYVEQRPDGPVLVVDVDRWTGWTAS</sequence>
<keyword evidence="1" id="KW-0560">Oxidoreductase</keyword>
<organism evidence="3 4">
    <name type="scientific">Angustibacter luteus</name>
    <dbReference type="NCBI Taxonomy" id="658456"/>
    <lineage>
        <taxon>Bacteria</taxon>
        <taxon>Bacillati</taxon>
        <taxon>Actinomycetota</taxon>
        <taxon>Actinomycetes</taxon>
        <taxon>Kineosporiales</taxon>
        <taxon>Kineosporiaceae</taxon>
    </lineage>
</organism>
<dbReference type="InterPro" id="IPR052019">
    <property type="entry name" value="F420H2_bilvrd_red/Heme_oxyg"/>
</dbReference>
<evidence type="ECO:0000259" key="2">
    <source>
        <dbReference type="Pfam" id="PF01243"/>
    </source>
</evidence>
<dbReference type="NCBIfam" id="TIGR03668">
    <property type="entry name" value="Rv0121_F420"/>
    <property type="match status" value="1"/>
</dbReference>
<accession>A0ABW1JAS9</accession>
<evidence type="ECO:0000313" key="4">
    <source>
        <dbReference type="Proteomes" id="UP001596189"/>
    </source>
</evidence>
<keyword evidence="4" id="KW-1185">Reference proteome</keyword>
<dbReference type="InterPro" id="IPR011576">
    <property type="entry name" value="Pyridox_Oxase_N"/>
</dbReference>
<reference evidence="4" key="1">
    <citation type="journal article" date="2019" name="Int. J. Syst. Evol. Microbiol.">
        <title>The Global Catalogue of Microorganisms (GCM) 10K type strain sequencing project: providing services to taxonomists for standard genome sequencing and annotation.</title>
        <authorList>
            <consortium name="The Broad Institute Genomics Platform"/>
            <consortium name="The Broad Institute Genome Sequencing Center for Infectious Disease"/>
            <person name="Wu L."/>
            <person name="Ma J."/>
        </authorList>
    </citation>
    <scope>NUCLEOTIDE SEQUENCE [LARGE SCALE GENOMIC DNA]</scope>
    <source>
        <strain evidence="4">KACC 14249</strain>
    </source>
</reference>
<dbReference type="SUPFAM" id="SSF50475">
    <property type="entry name" value="FMN-binding split barrel"/>
    <property type="match status" value="1"/>
</dbReference>
<feature type="domain" description="Pyridoxamine 5'-phosphate oxidase N-terminal" evidence="2">
    <location>
        <begin position="4"/>
        <end position="134"/>
    </location>
</feature>
<name>A0ABW1JAS9_9ACTN</name>
<comment type="caution">
    <text evidence="3">The sequence shown here is derived from an EMBL/GenBank/DDBJ whole genome shotgun (WGS) entry which is preliminary data.</text>
</comment>
<dbReference type="EMBL" id="JBHSRD010000002">
    <property type="protein sequence ID" value="MFC6006244.1"/>
    <property type="molecule type" value="Genomic_DNA"/>
</dbReference>
<dbReference type="Gene3D" id="2.30.110.10">
    <property type="entry name" value="Electron Transport, Fmn-binding Protein, Chain A"/>
    <property type="match status" value="1"/>
</dbReference>
<dbReference type="Proteomes" id="UP001596189">
    <property type="component" value="Unassembled WGS sequence"/>
</dbReference>
<dbReference type="PANTHER" id="PTHR35176">
    <property type="entry name" value="HEME OXYGENASE HI_0854-RELATED"/>
    <property type="match status" value="1"/>
</dbReference>
<dbReference type="RefSeq" id="WP_345717351.1">
    <property type="nucleotide sequence ID" value="NZ_BAABFP010000005.1"/>
</dbReference>
<protein>
    <submittedName>
        <fullName evidence="3">TIGR03668 family PPOX class F420-dependent oxidoreductase</fullName>
    </submittedName>
</protein>
<dbReference type="Pfam" id="PF01243">
    <property type="entry name" value="PNPOx_N"/>
    <property type="match status" value="1"/>
</dbReference>
<proteinExistence type="predicted"/>
<gene>
    <name evidence="3" type="ORF">ACFQDO_03790</name>
</gene>
<evidence type="ECO:0000313" key="3">
    <source>
        <dbReference type="EMBL" id="MFC6006244.1"/>
    </source>
</evidence>